<dbReference type="RefSeq" id="WP_039720474.1">
    <property type="nucleotide sequence ID" value="NZ_CP037899.1"/>
</dbReference>
<feature type="transmembrane region" description="Helical" evidence="1">
    <location>
        <begin position="12"/>
        <end position="33"/>
    </location>
</feature>
<evidence type="ECO:0000313" key="5">
    <source>
        <dbReference type="Proteomes" id="UP000315925"/>
    </source>
</evidence>
<dbReference type="AlphaFoldDB" id="A0A0C1UTS8"/>
<reference evidence="2 4" key="1">
    <citation type="submission" date="2014-08" db="EMBL/GenBank/DDBJ databases">
        <title>Methylacidiphilum kamchatkense strain Kam1 draft genome sequence.</title>
        <authorList>
            <person name="Birkeland N.-K."/>
            <person name="Erikstad H.A."/>
        </authorList>
    </citation>
    <scope>NUCLEOTIDE SEQUENCE [LARGE SCALE GENOMIC DNA]</scope>
    <source>
        <strain evidence="2 4">Kam1</strain>
    </source>
</reference>
<keyword evidence="1" id="KW-1133">Transmembrane helix</keyword>
<evidence type="ECO:0000313" key="4">
    <source>
        <dbReference type="Proteomes" id="UP000031594"/>
    </source>
</evidence>
<dbReference type="EMBL" id="JQNX01000001">
    <property type="protein sequence ID" value="KIE59173.1"/>
    <property type="molecule type" value="Genomic_DNA"/>
</dbReference>
<name>A0A0C1UTS8_9BACT</name>
<dbReference type="EMBL" id="CP037899">
    <property type="protein sequence ID" value="QDQ42878.1"/>
    <property type="molecule type" value="Genomic_DNA"/>
</dbReference>
<evidence type="ECO:0000256" key="1">
    <source>
        <dbReference type="SAM" id="Phobius"/>
    </source>
</evidence>
<proteinExistence type="predicted"/>
<evidence type="ECO:0000313" key="3">
    <source>
        <dbReference type="EMBL" id="QDQ42878.1"/>
    </source>
</evidence>
<keyword evidence="1" id="KW-0812">Transmembrane</keyword>
<organism evidence="3 5">
    <name type="scientific">Methylacidiphilum kamchatkense Kam1</name>
    <dbReference type="NCBI Taxonomy" id="1202785"/>
    <lineage>
        <taxon>Bacteria</taxon>
        <taxon>Pseudomonadati</taxon>
        <taxon>Verrucomicrobiota</taxon>
        <taxon>Methylacidiphilae</taxon>
        <taxon>Methylacidiphilales</taxon>
        <taxon>Methylacidiphilaceae</taxon>
        <taxon>Methylacidiphilum (ex Ratnadevi et al. 2023)</taxon>
    </lineage>
</organism>
<sequence length="61" mass="6841">MKLCEEEGQRIMLLGAYFSFIGGIFQGIANFNIVSMANLLYLLTMGLTVCNKDLLTRKAKH</sequence>
<reference evidence="3" key="2">
    <citation type="journal article" date="2019" name="BMC Genomics">
        <title>Complete genome sequence analysis of the thermoacidophilic verrucomicrobial methanotroph 'Candidatus Methylacidiphilum kamchatkense' strain Kam1 and comparison with its closest relatives.</title>
        <authorList>
            <person name="Kruse T."/>
            <person name="Ratnadevi C.M."/>
            <person name="Erikstad H.A."/>
            <person name="Birkeland N.K."/>
        </authorList>
    </citation>
    <scope>NUCLEOTIDE SEQUENCE</scope>
    <source>
        <strain evidence="3">Kam1</strain>
    </source>
</reference>
<protein>
    <submittedName>
        <fullName evidence="3">Uncharacterized protein</fullName>
    </submittedName>
</protein>
<accession>A0A0C1UTS8</accession>
<dbReference type="KEGG" id="mkc:kam1_1663"/>
<dbReference type="Proteomes" id="UP000031594">
    <property type="component" value="Unassembled WGS sequence"/>
</dbReference>
<reference evidence="5" key="3">
    <citation type="submission" date="2019-03" db="EMBL/GenBank/DDBJ databases">
        <title>Complete genome of Methylacidiphilum kamchatkense Kam1.</title>
        <authorList>
            <person name="Kruse T."/>
            <person name="Murarilal Ratnadevi C."/>
            <person name="Erikstad H.-A."/>
            <person name="Birkeland N.-K."/>
        </authorList>
    </citation>
    <scope>NUCLEOTIDE SEQUENCE [LARGE SCALE GENOMIC DNA]</scope>
    <source>
        <strain evidence="5">kam1</strain>
    </source>
</reference>
<evidence type="ECO:0000313" key="2">
    <source>
        <dbReference type="EMBL" id="KIE59173.1"/>
    </source>
</evidence>
<keyword evidence="4" id="KW-1185">Reference proteome</keyword>
<dbReference type="Proteomes" id="UP000315925">
    <property type="component" value="Chromosome"/>
</dbReference>
<keyword evidence="1" id="KW-0472">Membrane</keyword>
<gene>
    <name evidence="2" type="ORF">A946_00055</name>
    <name evidence="3" type="ORF">kam1_1663</name>
</gene>
<dbReference type="OrthoDB" id="184958at2"/>